<dbReference type="InterPro" id="IPR050563">
    <property type="entry name" value="4-hydroxybenzoyl-CoA_TE"/>
</dbReference>
<evidence type="ECO:0000313" key="4">
    <source>
        <dbReference type="Proteomes" id="UP000199701"/>
    </source>
</evidence>
<evidence type="ECO:0000256" key="2">
    <source>
        <dbReference type="ARBA" id="ARBA00022801"/>
    </source>
</evidence>
<dbReference type="Gene3D" id="3.10.129.10">
    <property type="entry name" value="Hotdog Thioesterase"/>
    <property type="match status" value="1"/>
</dbReference>
<keyword evidence="2 3" id="KW-0378">Hydrolase</keyword>
<sequence length="140" mass="16592">MEIESYSWTHRAQYYETDQMGIVHHSNYIRWFEESRVEFLDKIGYSYKKLEDNGIISPVIEISCKYKSMVHFGDDVIITPTIKEFNGVRLTIYYEITDACTKELRSFGTSSHCFLGIDGRPLRLKKDHFDFYERLLNLVV</sequence>
<dbReference type="PANTHER" id="PTHR31793:SF27">
    <property type="entry name" value="NOVEL THIOESTERASE SUPERFAMILY DOMAIN AND SAPOSIN A-TYPE DOMAIN CONTAINING PROTEIN (0610012H03RIK)"/>
    <property type="match status" value="1"/>
</dbReference>
<dbReference type="EMBL" id="FOJI01000013">
    <property type="protein sequence ID" value="SEW37937.1"/>
    <property type="molecule type" value="Genomic_DNA"/>
</dbReference>
<proteinExistence type="inferred from homology"/>
<organism evidence="3 4">
    <name type="scientific">[Clostridium] fimetarium</name>
    <dbReference type="NCBI Taxonomy" id="99656"/>
    <lineage>
        <taxon>Bacteria</taxon>
        <taxon>Bacillati</taxon>
        <taxon>Bacillota</taxon>
        <taxon>Clostridia</taxon>
        <taxon>Lachnospirales</taxon>
        <taxon>Lachnospiraceae</taxon>
    </lineage>
</organism>
<name>A0A1I0RAS8_9FIRM</name>
<comment type="similarity">
    <text evidence="1">Belongs to the 4-hydroxybenzoyl-CoA thioesterase family.</text>
</comment>
<reference evidence="3 4" key="1">
    <citation type="submission" date="2016-10" db="EMBL/GenBank/DDBJ databases">
        <authorList>
            <person name="de Groot N.N."/>
        </authorList>
    </citation>
    <scope>NUCLEOTIDE SEQUENCE [LARGE SCALE GENOMIC DNA]</scope>
    <source>
        <strain evidence="3 4">DSM 9179</strain>
    </source>
</reference>
<dbReference type="PANTHER" id="PTHR31793">
    <property type="entry name" value="4-HYDROXYBENZOYL-COA THIOESTERASE FAMILY MEMBER"/>
    <property type="match status" value="1"/>
</dbReference>
<dbReference type="Proteomes" id="UP000199701">
    <property type="component" value="Unassembled WGS sequence"/>
</dbReference>
<dbReference type="SUPFAM" id="SSF54637">
    <property type="entry name" value="Thioesterase/thiol ester dehydrase-isomerase"/>
    <property type="match status" value="1"/>
</dbReference>
<accession>A0A1I0RAS8</accession>
<dbReference type="CDD" id="cd00586">
    <property type="entry name" value="4HBT"/>
    <property type="match status" value="1"/>
</dbReference>
<dbReference type="RefSeq" id="WP_092455762.1">
    <property type="nucleotide sequence ID" value="NZ_FOJI01000013.1"/>
</dbReference>
<dbReference type="InterPro" id="IPR029069">
    <property type="entry name" value="HotDog_dom_sf"/>
</dbReference>
<dbReference type="InterPro" id="IPR006684">
    <property type="entry name" value="YbgC/YbaW"/>
</dbReference>
<dbReference type="PIRSF" id="PIRSF003230">
    <property type="entry name" value="YbgC"/>
    <property type="match status" value="1"/>
</dbReference>
<keyword evidence="4" id="KW-1185">Reference proteome</keyword>
<evidence type="ECO:0000313" key="3">
    <source>
        <dbReference type="EMBL" id="SEW37937.1"/>
    </source>
</evidence>
<dbReference type="GO" id="GO:0047617">
    <property type="term" value="F:fatty acyl-CoA hydrolase activity"/>
    <property type="evidence" value="ECO:0007669"/>
    <property type="project" value="TreeGrafter"/>
</dbReference>
<protein>
    <submittedName>
        <fullName evidence="3">Acyl-CoA thioester hydrolase</fullName>
    </submittedName>
</protein>
<gene>
    <name evidence="3" type="ORF">SAMN05421659_11394</name>
</gene>
<dbReference type="NCBIfam" id="TIGR00051">
    <property type="entry name" value="YbgC/FadM family acyl-CoA thioesterase"/>
    <property type="match status" value="1"/>
</dbReference>
<dbReference type="AlphaFoldDB" id="A0A1I0RAS8"/>
<dbReference type="STRING" id="99656.SAMN05421659_11394"/>
<evidence type="ECO:0000256" key="1">
    <source>
        <dbReference type="ARBA" id="ARBA00005953"/>
    </source>
</evidence>
<dbReference type="OrthoDB" id="9800856at2"/>
<dbReference type="Pfam" id="PF13279">
    <property type="entry name" value="4HBT_2"/>
    <property type="match status" value="1"/>
</dbReference>